<organism evidence="2 3">
    <name type="scientific">Orbilia brochopaga</name>
    <dbReference type="NCBI Taxonomy" id="3140254"/>
    <lineage>
        <taxon>Eukaryota</taxon>
        <taxon>Fungi</taxon>
        <taxon>Dikarya</taxon>
        <taxon>Ascomycota</taxon>
        <taxon>Pezizomycotina</taxon>
        <taxon>Orbiliomycetes</taxon>
        <taxon>Orbiliales</taxon>
        <taxon>Orbiliaceae</taxon>
        <taxon>Orbilia</taxon>
    </lineage>
</organism>
<proteinExistence type="predicted"/>
<sequence>MSAGPAPRCGGATRRPSWLSSKYKERKPPTFPLTFPFFPRRPRPPLSTGGPSSQRPPSPRSSSTIGKRLACFHPQRLPIYQSAVEASLPLFLSGTLASDLCGLSNALKRSQLRHQILAQSPPVTQPDITMPQAVSIGSDPLGHGQPPAQR</sequence>
<reference evidence="2 3" key="1">
    <citation type="submission" date="2019-10" db="EMBL/GenBank/DDBJ databases">
        <authorList>
            <person name="Palmer J.M."/>
        </authorList>
    </citation>
    <scope>NUCLEOTIDE SEQUENCE [LARGE SCALE GENOMIC DNA]</scope>
    <source>
        <strain evidence="2 3">TWF696</strain>
    </source>
</reference>
<feature type="region of interest" description="Disordered" evidence="1">
    <location>
        <begin position="1"/>
        <end position="65"/>
    </location>
</feature>
<dbReference type="EMBL" id="JAVHNQ010000012">
    <property type="protein sequence ID" value="KAK6335645.1"/>
    <property type="molecule type" value="Genomic_DNA"/>
</dbReference>
<keyword evidence="3" id="KW-1185">Reference proteome</keyword>
<name>A0AAV9U4P8_9PEZI</name>
<feature type="region of interest" description="Disordered" evidence="1">
    <location>
        <begin position="121"/>
        <end position="150"/>
    </location>
</feature>
<comment type="caution">
    <text evidence="2">The sequence shown here is derived from an EMBL/GenBank/DDBJ whole genome shotgun (WGS) entry which is preliminary data.</text>
</comment>
<accession>A0AAV9U4P8</accession>
<dbReference type="AlphaFoldDB" id="A0AAV9U4P8"/>
<evidence type="ECO:0000313" key="2">
    <source>
        <dbReference type="EMBL" id="KAK6335645.1"/>
    </source>
</evidence>
<dbReference type="Proteomes" id="UP001375240">
    <property type="component" value="Unassembled WGS sequence"/>
</dbReference>
<evidence type="ECO:0000313" key="3">
    <source>
        <dbReference type="Proteomes" id="UP001375240"/>
    </source>
</evidence>
<protein>
    <submittedName>
        <fullName evidence="2">Uncharacterized protein</fullName>
    </submittedName>
</protein>
<gene>
    <name evidence="2" type="ORF">TWF696_002412</name>
</gene>
<evidence type="ECO:0000256" key="1">
    <source>
        <dbReference type="SAM" id="MobiDB-lite"/>
    </source>
</evidence>